<dbReference type="RefSeq" id="WP_104483267.1">
    <property type="nucleotide sequence ID" value="NZ_CP154825.1"/>
</dbReference>
<protein>
    <recommendedName>
        <fullName evidence="1">DUF2293 domain-containing protein</fullName>
    </recommendedName>
</protein>
<evidence type="ECO:0000259" key="1">
    <source>
        <dbReference type="Pfam" id="PF10056"/>
    </source>
</evidence>
<reference evidence="2 3" key="1">
    <citation type="submission" date="2018-02" db="EMBL/GenBank/DDBJ databases">
        <title>Genomic Encyclopedia of Archaeal and Bacterial Type Strains, Phase II (KMG-II): from individual species to whole genera.</title>
        <authorList>
            <person name="Goeker M."/>
        </authorList>
    </citation>
    <scope>NUCLEOTIDE SEQUENCE [LARGE SCALE GENOMIC DNA]</scope>
    <source>
        <strain evidence="2 3">YU 961-1</strain>
    </source>
</reference>
<dbReference type="AlphaFoldDB" id="A0A2S6GC82"/>
<proteinExistence type="predicted"/>
<dbReference type="EMBL" id="PTIX01000036">
    <property type="protein sequence ID" value="PPK62211.1"/>
    <property type="molecule type" value="Genomic_DNA"/>
</dbReference>
<dbReference type="Pfam" id="PF10056">
    <property type="entry name" value="DUF2293"/>
    <property type="match status" value="1"/>
</dbReference>
<dbReference type="PANTHER" id="PTHR38113">
    <property type="match status" value="1"/>
</dbReference>
<accession>A0A2S6GC82</accession>
<evidence type="ECO:0000313" key="3">
    <source>
        <dbReference type="Proteomes" id="UP000239203"/>
    </source>
</evidence>
<keyword evidence="3" id="KW-1185">Reference proteome</keyword>
<name>A0A2S6GC82_9PSEU</name>
<dbReference type="PANTHER" id="PTHR38113:SF2">
    <property type="entry name" value="DUF2293 DOMAIN-CONTAINING PROTEIN"/>
    <property type="match status" value="1"/>
</dbReference>
<gene>
    <name evidence="2" type="ORF">CLV40_13622</name>
</gene>
<dbReference type="InterPro" id="IPR018744">
    <property type="entry name" value="DUF2293"/>
</dbReference>
<dbReference type="OrthoDB" id="128600at2"/>
<comment type="caution">
    <text evidence="2">The sequence shown here is derived from an EMBL/GenBank/DDBJ whole genome shotgun (WGS) entry which is preliminary data.</text>
</comment>
<sequence>MSGKLDRRVAEVAEELLRRKKVVAPLDVLSGLGWISGRTVQAWELGRTPHLDTQAAVPPPRLLEALGSLHKWAADRGLTRSEVDHVAATRDRRRLLFSSAGDQDAEASFRTQWTDPDLSPARLAKVAERQAKAPDLVVIHPDKAWHCAQCRDTGEFHFLEHEVPLCLDCADMGHLVYLPSGDAALTRRARKASGLAAVVVKWSKSRKRFDRRGILVERAALEAAEEQCLADEEVRERRKVRDRERRAAQDVEFQATFAVRIGELFPGLETARAQAIAEHAGTRSSGRVGRSAAGQALDEHAVTLAVVAAIRHEETDYDAMLMAGVPRATARERIRDDIDRVLALWRQP</sequence>
<evidence type="ECO:0000313" key="2">
    <source>
        <dbReference type="EMBL" id="PPK62211.1"/>
    </source>
</evidence>
<dbReference type="Proteomes" id="UP000239203">
    <property type="component" value="Unassembled WGS sequence"/>
</dbReference>
<feature type="domain" description="DUF2293" evidence="1">
    <location>
        <begin position="261"/>
        <end position="346"/>
    </location>
</feature>
<organism evidence="2 3">
    <name type="scientific">Actinokineospora auranticolor</name>
    <dbReference type="NCBI Taxonomy" id="155976"/>
    <lineage>
        <taxon>Bacteria</taxon>
        <taxon>Bacillati</taxon>
        <taxon>Actinomycetota</taxon>
        <taxon>Actinomycetes</taxon>
        <taxon>Pseudonocardiales</taxon>
        <taxon>Pseudonocardiaceae</taxon>
        <taxon>Actinokineospora</taxon>
    </lineage>
</organism>